<evidence type="ECO:0000313" key="2">
    <source>
        <dbReference type="Proteomes" id="UP000886998"/>
    </source>
</evidence>
<comment type="caution">
    <text evidence="1">The sequence shown here is derived from an EMBL/GenBank/DDBJ whole genome shotgun (WGS) entry which is preliminary data.</text>
</comment>
<dbReference type="Proteomes" id="UP000886998">
    <property type="component" value="Unassembled WGS sequence"/>
</dbReference>
<dbReference type="AlphaFoldDB" id="A0A8X6YM94"/>
<accession>A0A8X6YM94</accession>
<organism evidence="1 2">
    <name type="scientific">Trichonephila inaurata madagascariensis</name>
    <dbReference type="NCBI Taxonomy" id="2747483"/>
    <lineage>
        <taxon>Eukaryota</taxon>
        <taxon>Metazoa</taxon>
        <taxon>Ecdysozoa</taxon>
        <taxon>Arthropoda</taxon>
        <taxon>Chelicerata</taxon>
        <taxon>Arachnida</taxon>
        <taxon>Araneae</taxon>
        <taxon>Araneomorphae</taxon>
        <taxon>Entelegynae</taxon>
        <taxon>Araneoidea</taxon>
        <taxon>Nephilidae</taxon>
        <taxon>Trichonephila</taxon>
        <taxon>Trichonephila inaurata</taxon>
    </lineage>
</organism>
<keyword evidence="2" id="KW-1185">Reference proteome</keyword>
<gene>
    <name evidence="1" type="ORF">TNIN_265451</name>
</gene>
<dbReference type="EMBL" id="BMAV01020053">
    <property type="protein sequence ID" value="GFY73425.1"/>
    <property type="molecule type" value="Genomic_DNA"/>
</dbReference>
<evidence type="ECO:0000313" key="1">
    <source>
        <dbReference type="EMBL" id="GFY73425.1"/>
    </source>
</evidence>
<sequence>MRSSDKAMAEDLVKRWRHHEVYETLTKRRDIQCFRQIPVIPKDPVRPVIPIPKESVRPVIPIPKESIRPVIPIPKNSIRPVIPVPKESIRPVIPKVVYIDP</sequence>
<proteinExistence type="predicted"/>
<reference evidence="1" key="1">
    <citation type="submission" date="2020-08" db="EMBL/GenBank/DDBJ databases">
        <title>Multicomponent nature underlies the extraordinary mechanical properties of spider dragline silk.</title>
        <authorList>
            <person name="Kono N."/>
            <person name="Nakamura H."/>
            <person name="Mori M."/>
            <person name="Yoshida Y."/>
            <person name="Ohtoshi R."/>
            <person name="Malay A.D."/>
            <person name="Moran D.A.P."/>
            <person name="Tomita M."/>
            <person name="Numata K."/>
            <person name="Arakawa K."/>
        </authorList>
    </citation>
    <scope>NUCLEOTIDE SEQUENCE</scope>
</reference>
<protein>
    <submittedName>
        <fullName evidence="1">Uncharacterized protein</fullName>
    </submittedName>
</protein>
<name>A0A8X6YM94_9ARAC</name>